<dbReference type="AlphaFoldDB" id="A0A663F3V1"/>
<keyword evidence="4" id="KW-0995">Kinetochore</keyword>
<dbReference type="GO" id="GO:0051382">
    <property type="term" value="P:kinetochore assembly"/>
    <property type="evidence" value="ECO:0007669"/>
    <property type="project" value="InterPro"/>
</dbReference>
<organism evidence="10 11">
    <name type="scientific">Aquila chrysaetos chrysaetos</name>
    <dbReference type="NCBI Taxonomy" id="223781"/>
    <lineage>
        <taxon>Eukaryota</taxon>
        <taxon>Metazoa</taxon>
        <taxon>Chordata</taxon>
        <taxon>Craniata</taxon>
        <taxon>Vertebrata</taxon>
        <taxon>Euteleostomi</taxon>
        <taxon>Archelosauria</taxon>
        <taxon>Archosauria</taxon>
        <taxon>Dinosauria</taxon>
        <taxon>Saurischia</taxon>
        <taxon>Theropoda</taxon>
        <taxon>Coelurosauria</taxon>
        <taxon>Aves</taxon>
        <taxon>Neognathae</taxon>
        <taxon>Neoaves</taxon>
        <taxon>Telluraves</taxon>
        <taxon>Accipitrimorphae</taxon>
        <taxon>Accipitriformes</taxon>
        <taxon>Accipitridae</taxon>
        <taxon>Accipitrinae</taxon>
        <taxon>Aquila</taxon>
    </lineage>
</organism>
<evidence type="ECO:0000259" key="9">
    <source>
        <dbReference type="Pfam" id="PF05837"/>
    </source>
</evidence>
<feature type="domain" description="Centromere protein H C-terminal" evidence="9">
    <location>
        <begin position="2"/>
        <end position="200"/>
    </location>
</feature>
<reference evidence="10" key="2">
    <citation type="submission" date="2025-09" db="UniProtKB">
        <authorList>
            <consortium name="Ensembl"/>
        </authorList>
    </citation>
    <scope>IDENTIFICATION</scope>
</reference>
<dbReference type="InterPro" id="IPR040034">
    <property type="entry name" value="CENP-H"/>
</dbReference>
<evidence type="ECO:0000256" key="3">
    <source>
        <dbReference type="ARBA" id="ARBA00022454"/>
    </source>
</evidence>
<evidence type="ECO:0000256" key="1">
    <source>
        <dbReference type="ARBA" id="ARBA00004123"/>
    </source>
</evidence>
<dbReference type="GO" id="GO:0043515">
    <property type="term" value="F:kinetochore binding"/>
    <property type="evidence" value="ECO:0007669"/>
    <property type="project" value="Ensembl"/>
</dbReference>
<evidence type="ECO:0000313" key="10">
    <source>
        <dbReference type="Ensembl" id="ENSACCP00020018416.1"/>
    </source>
</evidence>
<protein>
    <submittedName>
        <fullName evidence="10">Centromere protein H</fullName>
    </submittedName>
</protein>
<dbReference type="GO" id="GO:0005654">
    <property type="term" value="C:nucleoplasm"/>
    <property type="evidence" value="ECO:0007669"/>
    <property type="project" value="Ensembl"/>
</dbReference>
<proteinExistence type="inferred from homology"/>
<dbReference type="GO" id="GO:0000939">
    <property type="term" value="C:inner kinetochore"/>
    <property type="evidence" value="ECO:0007669"/>
    <property type="project" value="Ensembl"/>
</dbReference>
<dbReference type="PANTHER" id="PTHR48122">
    <property type="entry name" value="CENTROMERE PROTEIN H"/>
    <property type="match status" value="1"/>
</dbReference>
<feature type="coiled-coil region" evidence="8">
    <location>
        <begin position="92"/>
        <end position="119"/>
    </location>
</feature>
<comment type="subcellular location">
    <subcellularLocation>
        <location evidence="2">Chromosome</location>
        <location evidence="2">Centromere</location>
        <location evidence="2">Kinetochore</location>
    </subcellularLocation>
    <subcellularLocation>
        <location evidence="1">Nucleus</location>
    </subcellularLocation>
</comment>
<dbReference type="GeneTree" id="ENSGT00390000009578"/>
<dbReference type="InParanoid" id="A0A663F3V1"/>
<keyword evidence="3" id="KW-0158">Chromosome</keyword>
<dbReference type="InterPro" id="IPR008426">
    <property type="entry name" value="CENP-H_C"/>
</dbReference>
<dbReference type="GO" id="GO:0007052">
    <property type="term" value="P:mitotic spindle organization"/>
    <property type="evidence" value="ECO:0007669"/>
    <property type="project" value="TreeGrafter"/>
</dbReference>
<dbReference type="Proteomes" id="UP000472275">
    <property type="component" value="Chromosome Z"/>
</dbReference>
<evidence type="ECO:0000256" key="7">
    <source>
        <dbReference type="ARBA" id="ARBA00025735"/>
    </source>
</evidence>
<sequence>MLLRLRDQIKQQLAEYSTAVHARQVICCDYVKNQTKIKKDIEDLERHMEEVTISLQNKTLALQRIQLTFALRNKMKQNDDDSRLITETVKRIVTLSQRIIKCQQQAREKEQKLIDIRRKRLTLKTAGREKLLQVHTLMKKQKEERASVNMIKTLAVIHNKLEKEIQITTVIKNVFQSIIIASRVNWAEDPSLKAIVLQLEEDVCLL</sequence>
<dbReference type="PANTHER" id="PTHR48122:SF1">
    <property type="entry name" value="CENTROMERE PROTEIN H"/>
    <property type="match status" value="1"/>
</dbReference>
<evidence type="ECO:0000256" key="8">
    <source>
        <dbReference type="SAM" id="Coils"/>
    </source>
</evidence>
<accession>A0A663F3V1</accession>
<dbReference type="GO" id="GO:0007059">
    <property type="term" value="P:chromosome segregation"/>
    <property type="evidence" value="ECO:0007669"/>
    <property type="project" value="TreeGrafter"/>
</dbReference>
<keyword evidence="8" id="KW-0175">Coiled coil</keyword>
<keyword evidence="6" id="KW-0137">Centromere</keyword>
<reference evidence="10" key="1">
    <citation type="submission" date="2025-08" db="UniProtKB">
        <authorList>
            <consortium name="Ensembl"/>
        </authorList>
    </citation>
    <scope>IDENTIFICATION</scope>
</reference>
<keyword evidence="11" id="KW-1185">Reference proteome</keyword>
<evidence type="ECO:0000256" key="2">
    <source>
        <dbReference type="ARBA" id="ARBA00004629"/>
    </source>
</evidence>
<dbReference type="FunCoup" id="A0A663F3V1">
    <property type="interactions" value="114"/>
</dbReference>
<evidence type="ECO:0000256" key="5">
    <source>
        <dbReference type="ARBA" id="ARBA00023242"/>
    </source>
</evidence>
<comment type="similarity">
    <text evidence="7">Belongs to the CENP-H/MCM16 family.</text>
</comment>
<keyword evidence="5" id="KW-0539">Nucleus</keyword>
<dbReference type="Ensembl" id="ENSACCT00020019230.1">
    <property type="protein sequence ID" value="ENSACCP00020018416.1"/>
    <property type="gene ID" value="ENSACCG00020012683.1"/>
</dbReference>
<dbReference type="Pfam" id="PF05837">
    <property type="entry name" value="CENP-H"/>
    <property type="match status" value="1"/>
</dbReference>
<name>A0A663F3V1_AQUCH</name>
<evidence type="ECO:0000256" key="4">
    <source>
        <dbReference type="ARBA" id="ARBA00022838"/>
    </source>
</evidence>
<evidence type="ECO:0000313" key="11">
    <source>
        <dbReference type="Proteomes" id="UP000472275"/>
    </source>
</evidence>
<dbReference type="GO" id="GO:0005730">
    <property type="term" value="C:nucleolus"/>
    <property type="evidence" value="ECO:0007669"/>
    <property type="project" value="Ensembl"/>
</dbReference>
<evidence type="ECO:0000256" key="6">
    <source>
        <dbReference type="ARBA" id="ARBA00023328"/>
    </source>
</evidence>